<evidence type="ECO:0000256" key="1">
    <source>
        <dbReference type="SAM" id="MobiDB-lite"/>
    </source>
</evidence>
<proteinExistence type="predicted"/>
<dbReference type="EMBL" id="JBEUOH010000018">
    <property type="protein sequence ID" value="KAL0870578.1"/>
    <property type="molecule type" value="Genomic_DNA"/>
</dbReference>
<feature type="region of interest" description="Disordered" evidence="1">
    <location>
        <begin position="117"/>
        <end position="162"/>
    </location>
</feature>
<gene>
    <name evidence="2" type="ORF">ABMA27_005543</name>
</gene>
<accession>A0ABR3HJK3</accession>
<organism evidence="2 3">
    <name type="scientific">Loxostege sticticalis</name>
    <name type="common">Beet webworm moth</name>
    <dbReference type="NCBI Taxonomy" id="481309"/>
    <lineage>
        <taxon>Eukaryota</taxon>
        <taxon>Metazoa</taxon>
        <taxon>Ecdysozoa</taxon>
        <taxon>Arthropoda</taxon>
        <taxon>Hexapoda</taxon>
        <taxon>Insecta</taxon>
        <taxon>Pterygota</taxon>
        <taxon>Neoptera</taxon>
        <taxon>Endopterygota</taxon>
        <taxon>Lepidoptera</taxon>
        <taxon>Glossata</taxon>
        <taxon>Ditrysia</taxon>
        <taxon>Pyraloidea</taxon>
        <taxon>Crambidae</taxon>
        <taxon>Pyraustinae</taxon>
        <taxon>Loxostege</taxon>
    </lineage>
</organism>
<name>A0ABR3HJK3_LOXSC</name>
<reference evidence="2 3" key="1">
    <citation type="submission" date="2024-06" db="EMBL/GenBank/DDBJ databases">
        <title>A chromosome-level genome assembly of beet webworm, Loxostege sticticalis.</title>
        <authorList>
            <person name="Zhang Y."/>
        </authorList>
    </citation>
    <scope>NUCLEOTIDE SEQUENCE [LARGE SCALE GENOMIC DNA]</scope>
    <source>
        <strain evidence="2">AQ026</strain>
        <tissue evidence="2">Whole body</tissue>
    </source>
</reference>
<sequence length="215" mass="23135">MIRKSASCQVYHQVTSTSSDVSTSSSLSSESNSTPLKKFNRLFRTAVTRHWSYFSRNKRLKTRGRSVSDTGLCDIINDDWQLVYLDIPEATQRPSLQGSQGPSSHLPTLFVTSAGGSGSVAGEDASDGSDAERPRRGHHLRVPTPAFTGQATRSFGDGGVSPPCSGNARKAVRLVPDLSPAVSGCFPRIGSATMFVHILVHCNMSCIIFPGFESE</sequence>
<comment type="caution">
    <text evidence="2">The sequence shown here is derived from an EMBL/GenBank/DDBJ whole genome shotgun (WGS) entry which is preliminary data.</text>
</comment>
<protein>
    <submittedName>
        <fullName evidence="2">Uncharacterized protein</fullName>
    </submittedName>
</protein>
<evidence type="ECO:0000313" key="3">
    <source>
        <dbReference type="Proteomes" id="UP001549920"/>
    </source>
</evidence>
<evidence type="ECO:0000313" key="2">
    <source>
        <dbReference type="EMBL" id="KAL0870578.1"/>
    </source>
</evidence>
<dbReference type="Proteomes" id="UP001549920">
    <property type="component" value="Unassembled WGS sequence"/>
</dbReference>
<keyword evidence="3" id="KW-1185">Reference proteome</keyword>